<feature type="region of interest" description="Disordered" evidence="2">
    <location>
        <begin position="268"/>
        <end position="290"/>
    </location>
</feature>
<dbReference type="SMART" id="SM00355">
    <property type="entry name" value="ZnF_C2H2"/>
    <property type="match status" value="2"/>
</dbReference>
<dbReference type="AlphaFoldDB" id="A0A6J8BYQ4"/>
<dbReference type="PROSITE" id="PS00028">
    <property type="entry name" value="ZINC_FINGER_C2H2_1"/>
    <property type="match status" value="1"/>
</dbReference>
<sequence>MTFFCFQCGAEYNLRRQLTRHVRNKHPKKMLQCRFCSYLVSTSKRFRLVDHEKHVHKHIMNPRTKDRELIIPETPTRTTVPTKKIHQRQKENCTITRPRTPPSNLYHHYPKYLHATYLWALKTMDLCRQFRKNWLNCLSRLFDRQKIMIRLKADQKAVPVRKSRTEFEGSRRSTVSQAQNAVSDSPPETQIELENDYQGLYVLDILVNDNEFDNLEDPIGELKEGSYSKLPRRQASSLQHKESPQADNDLQKSFVLSTDDLYTSYQLSGLNPNTSEERLSYTDDNQHHNTQRKSRVLGVIDVHPRLFETTVDLLETTSHSNIVEEVTVDRALTTCRYCKTSYEEVNVKSRKGCSVRVIATSGCIVLYLGNSKPSSLREFLDDFLSELDEITNQGVSFEDKTFQVEMRAFICDAPARAFLKQIKGHTGYFSCERCVIKGFWKNNRVTMHSCELYEKRTDELFSAQTYVNHQMGITPLVQHGIPCISSFVLDYMHCVCLGVVKRILWFFKQGPTVCKLSHIQLDELSKKIVSYSGNLPSEFARQPRSSAELERWKARV</sequence>
<keyword evidence="1" id="KW-0862">Zinc</keyword>
<protein>
    <recommendedName>
        <fullName evidence="3">C2H2-type domain-containing protein</fullName>
    </recommendedName>
</protein>
<dbReference type="Proteomes" id="UP000507470">
    <property type="component" value="Unassembled WGS sequence"/>
</dbReference>
<dbReference type="PANTHER" id="PTHR33053">
    <property type="entry name" value="PROTEIN, PUTATIVE-RELATED"/>
    <property type="match status" value="1"/>
</dbReference>
<keyword evidence="5" id="KW-1185">Reference proteome</keyword>
<evidence type="ECO:0000256" key="2">
    <source>
        <dbReference type="SAM" id="MobiDB-lite"/>
    </source>
</evidence>
<gene>
    <name evidence="4" type="ORF">MCOR_23259</name>
</gene>
<feature type="domain" description="C2H2-type" evidence="3">
    <location>
        <begin position="3"/>
        <end position="31"/>
    </location>
</feature>
<feature type="compositionally biased region" description="Basic and acidic residues" evidence="2">
    <location>
        <begin position="275"/>
        <end position="287"/>
    </location>
</feature>
<keyword evidence="1" id="KW-0863">Zinc-finger</keyword>
<evidence type="ECO:0000256" key="1">
    <source>
        <dbReference type="PROSITE-ProRule" id="PRU00042"/>
    </source>
</evidence>
<evidence type="ECO:0000313" key="5">
    <source>
        <dbReference type="Proteomes" id="UP000507470"/>
    </source>
</evidence>
<dbReference type="OrthoDB" id="10036512at2759"/>
<dbReference type="InterPro" id="IPR013087">
    <property type="entry name" value="Znf_C2H2_type"/>
</dbReference>
<feature type="region of interest" description="Disordered" evidence="2">
    <location>
        <begin position="163"/>
        <end position="187"/>
    </location>
</feature>
<dbReference type="PANTHER" id="PTHR33053:SF26">
    <property type="entry name" value="TRANSPOSASE DOMAIN-CONTAINING PROTEIN"/>
    <property type="match status" value="1"/>
</dbReference>
<dbReference type="PROSITE" id="PS50157">
    <property type="entry name" value="ZINC_FINGER_C2H2_2"/>
    <property type="match status" value="1"/>
</dbReference>
<evidence type="ECO:0000259" key="3">
    <source>
        <dbReference type="PROSITE" id="PS50157"/>
    </source>
</evidence>
<feature type="region of interest" description="Disordered" evidence="2">
    <location>
        <begin position="223"/>
        <end position="249"/>
    </location>
</feature>
<evidence type="ECO:0000313" key="4">
    <source>
        <dbReference type="EMBL" id="CAC5387964.1"/>
    </source>
</evidence>
<dbReference type="GO" id="GO:0008270">
    <property type="term" value="F:zinc ion binding"/>
    <property type="evidence" value="ECO:0007669"/>
    <property type="project" value="UniProtKB-KW"/>
</dbReference>
<dbReference type="Gene3D" id="3.30.160.60">
    <property type="entry name" value="Classic Zinc Finger"/>
    <property type="match status" value="1"/>
</dbReference>
<dbReference type="EMBL" id="CACVKT020004087">
    <property type="protein sequence ID" value="CAC5387964.1"/>
    <property type="molecule type" value="Genomic_DNA"/>
</dbReference>
<keyword evidence="1" id="KW-0479">Metal-binding</keyword>
<reference evidence="4 5" key="1">
    <citation type="submission" date="2020-06" db="EMBL/GenBank/DDBJ databases">
        <authorList>
            <person name="Li R."/>
            <person name="Bekaert M."/>
        </authorList>
    </citation>
    <scope>NUCLEOTIDE SEQUENCE [LARGE SCALE GENOMIC DNA]</scope>
    <source>
        <strain evidence="5">wild</strain>
    </source>
</reference>
<name>A0A6J8BYQ4_MYTCO</name>
<feature type="compositionally biased region" description="Polar residues" evidence="2">
    <location>
        <begin position="172"/>
        <end position="187"/>
    </location>
</feature>
<organism evidence="4 5">
    <name type="scientific">Mytilus coruscus</name>
    <name type="common">Sea mussel</name>
    <dbReference type="NCBI Taxonomy" id="42192"/>
    <lineage>
        <taxon>Eukaryota</taxon>
        <taxon>Metazoa</taxon>
        <taxon>Spiralia</taxon>
        <taxon>Lophotrochozoa</taxon>
        <taxon>Mollusca</taxon>
        <taxon>Bivalvia</taxon>
        <taxon>Autobranchia</taxon>
        <taxon>Pteriomorphia</taxon>
        <taxon>Mytilida</taxon>
        <taxon>Mytiloidea</taxon>
        <taxon>Mytilidae</taxon>
        <taxon>Mytilinae</taxon>
        <taxon>Mytilus</taxon>
    </lineage>
</organism>
<proteinExistence type="predicted"/>
<accession>A0A6J8BYQ4</accession>